<feature type="transmembrane region" description="Helical" evidence="1">
    <location>
        <begin position="56"/>
        <end position="75"/>
    </location>
</feature>
<evidence type="ECO:0000313" key="2">
    <source>
        <dbReference type="EMBL" id="GGA06757.1"/>
    </source>
</evidence>
<keyword evidence="1" id="KW-1133">Transmembrane helix</keyword>
<reference evidence="3" key="1">
    <citation type="journal article" date="2019" name="Int. J. Syst. Evol. Microbiol.">
        <title>The Global Catalogue of Microorganisms (GCM) 10K type strain sequencing project: providing services to taxonomists for standard genome sequencing and annotation.</title>
        <authorList>
            <consortium name="The Broad Institute Genomics Platform"/>
            <consortium name="The Broad Institute Genome Sequencing Center for Infectious Disease"/>
            <person name="Wu L."/>
            <person name="Ma J."/>
        </authorList>
    </citation>
    <scope>NUCLEOTIDE SEQUENCE [LARGE SCALE GENOMIC DNA]</scope>
    <source>
        <strain evidence="3">CGMCC 1.15297</strain>
    </source>
</reference>
<name>A0ABQ1FD75_9SPHN</name>
<keyword evidence="1" id="KW-0472">Membrane</keyword>
<keyword evidence="3" id="KW-1185">Reference proteome</keyword>
<comment type="caution">
    <text evidence="2">The sequence shown here is derived from an EMBL/GenBank/DDBJ whole genome shotgun (WGS) entry which is preliminary data.</text>
</comment>
<accession>A0ABQ1FD75</accession>
<feature type="transmembrane region" description="Helical" evidence="1">
    <location>
        <begin position="149"/>
        <end position="168"/>
    </location>
</feature>
<proteinExistence type="predicted"/>
<protein>
    <submittedName>
        <fullName evidence="2">Uncharacterized protein</fullName>
    </submittedName>
</protein>
<feature type="transmembrane region" description="Helical" evidence="1">
    <location>
        <begin position="119"/>
        <end position="142"/>
    </location>
</feature>
<organism evidence="2 3">
    <name type="scientific">Blastomonas marina</name>
    <dbReference type="NCBI Taxonomy" id="1867408"/>
    <lineage>
        <taxon>Bacteria</taxon>
        <taxon>Pseudomonadati</taxon>
        <taxon>Pseudomonadota</taxon>
        <taxon>Alphaproteobacteria</taxon>
        <taxon>Sphingomonadales</taxon>
        <taxon>Sphingomonadaceae</taxon>
        <taxon>Blastomonas</taxon>
    </lineage>
</organism>
<gene>
    <name evidence="2" type="ORF">GCM10010923_15840</name>
</gene>
<evidence type="ECO:0000256" key="1">
    <source>
        <dbReference type="SAM" id="Phobius"/>
    </source>
</evidence>
<feature type="transmembrane region" description="Helical" evidence="1">
    <location>
        <begin position="21"/>
        <end position="44"/>
    </location>
</feature>
<evidence type="ECO:0000313" key="3">
    <source>
        <dbReference type="Proteomes" id="UP000603317"/>
    </source>
</evidence>
<feature type="transmembrane region" description="Helical" evidence="1">
    <location>
        <begin position="188"/>
        <end position="208"/>
    </location>
</feature>
<keyword evidence="1" id="KW-0812">Transmembrane</keyword>
<sequence length="222" mass="23879">MLVLAQLIVIAKGDYALHRRVGLAVLLVGPVIVATVATLSVYSAKKGAASGEGDFLIVQNVMVTLELALLIVLAFLFKKRRILHGHLLLSTLILFGGIALFFALIGFVPQFRIEGPETFYRFGLAAMTGQLVCLSGGLALFLLKSRDRWPFLLVGASFFANEGIRLLLERFGLIDGLTATVGSLDLVMTFVAVLLLVGVLLTATVLPVSRTRRALGKAQELS</sequence>
<feature type="transmembrane region" description="Helical" evidence="1">
    <location>
        <begin position="87"/>
        <end position="107"/>
    </location>
</feature>
<dbReference type="Proteomes" id="UP000603317">
    <property type="component" value="Unassembled WGS sequence"/>
</dbReference>
<dbReference type="EMBL" id="BMID01000001">
    <property type="protein sequence ID" value="GGA06757.1"/>
    <property type="molecule type" value="Genomic_DNA"/>
</dbReference>